<dbReference type="CDD" id="cd04300">
    <property type="entry name" value="GT35_Glycogen_Phosphorylase"/>
    <property type="match status" value="1"/>
</dbReference>
<dbReference type="FunFam" id="3.40.50.2000:FF:000003">
    <property type="entry name" value="Alpha-1,4 glucan phosphorylase"/>
    <property type="match status" value="1"/>
</dbReference>
<comment type="subcellular location">
    <subcellularLocation>
        <location evidence="3">Cytoplasm</location>
    </subcellularLocation>
</comment>
<dbReference type="SUPFAM" id="SSF53756">
    <property type="entry name" value="UDP-Glycosyltransferase/glycogen phosphorylase"/>
    <property type="match status" value="1"/>
</dbReference>
<dbReference type="Proteomes" id="UP000022447">
    <property type="component" value="Unassembled WGS sequence"/>
</dbReference>
<keyword evidence="8 13" id="KW-0808">Transferase</keyword>
<protein>
    <recommendedName>
        <fullName evidence="13">Alpha-1,4 glucan phosphorylase</fullName>
        <ecNumber evidence="13">2.4.1.1</ecNumber>
    </recommendedName>
</protein>
<evidence type="ECO:0000256" key="10">
    <source>
        <dbReference type="ARBA" id="ARBA00023277"/>
    </source>
</evidence>
<comment type="cofactor">
    <cofactor evidence="2 13">
        <name>pyridoxal 5'-phosphate</name>
        <dbReference type="ChEBI" id="CHEBI:597326"/>
    </cofactor>
</comment>
<gene>
    <name evidence="14" type="ORF">OCH239_21535</name>
</gene>
<comment type="similarity">
    <text evidence="4 13">Belongs to the glycogen phosphorylase family.</text>
</comment>
<organism evidence="14 15">
    <name type="scientific">Roseivivax halodurans JCM 10272</name>
    <dbReference type="NCBI Taxonomy" id="1449350"/>
    <lineage>
        <taxon>Bacteria</taxon>
        <taxon>Pseudomonadati</taxon>
        <taxon>Pseudomonadota</taxon>
        <taxon>Alphaproteobacteria</taxon>
        <taxon>Rhodobacterales</taxon>
        <taxon>Roseobacteraceae</taxon>
        <taxon>Roseivivax</taxon>
    </lineage>
</organism>
<evidence type="ECO:0000256" key="9">
    <source>
        <dbReference type="ARBA" id="ARBA00022898"/>
    </source>
</evidence>
<dbReference type="OrthoDB" id="7229284at2"/>
<evidence type="ECO:0000256" key="1">
    <source>
        <dbReference type="ARBA" id="ARBA00001275"/>
    </source>
</evidence>
<accession>X7EHI7</accession>
<dbReference type="NCBIfam" id="TIGR02093">
    <property type="entry name" value="P_ylase"/>
    <property type="match status" value="1"/>
</dbReference>
<keyword evidence="6" id="KW-0021">Allosteric enzyme</keyword>
<dbReference type="PROSITE" id="PS00102">
    <property type="entry name" value="PHOSPHORYLASE"/>
    <property type="match status" value="1"/>
</dbReference>
<keyword evidence="7 13" id="KW-0328">Glycosyltransferase</keyword>
<dbReference type="RefSeq" id="WP_037261954.1">
    <property type="nucleotide sequence ID" value="NZ_JALZ01000009.1"/>
</dbReference>
<dbReference type="PANTHER" id="PTHR11468:SF3">
    <property type="entry name" value="GLYCOGEN PHOSPHORYLASE, LIVER FORM"/>
    <property type="match status" value="1"/>
</dbReference>
<evidence type="ECO:0000256" key="11">
    <source>
        <dbReference type="ARBA" id="ARBA00025174"/>
    </source>
</evidence>
<proteinExistence type="inferred from homology"/>
<dbReference type="GO" id="GO:0005737">
    <property type="term" value="C:cytoplasm"/>
    <property type="evidence" value="ECO:0007669"/>
    <property type="project" value="UniProtKB-SubCell"/>
</dbReference>
<comment type="caution">
    <text evidence="14">The sequence shown here is derived from an EMBL/GenBank/DDBJ whole genome shotgun (WGS) entry which is preliminary data.</text>
</comment>
<dbReference type="InterPro" id="IPR000811">
    <property type="entry name" value="Glyco_trans_35"/>
</dbReference>
<evidence type="ECO:0000256" key="2">
    <source>
        <dbReference type="ARBA" id="ARBA00001933"/>
    </source>
</evidence>
<dbReference type="AlphaFoldDB" id="X7EHI7"/>
<comment type="function">
    <text evidence="11">Phosphorylase is an important allosteric enzyme in carbohydrate metabolism. Enzymes from different sources differ in their regulatory mechanisms and in their natural substrates. However, all known phosphorylases share catalytic and structural properties.</text>
</comment>
<evidence type="ECO:0000256" key="13">
    <source>
        <dbReference type="RuleBase" id="RU000587"/>
    </source>
</evidence>
<dbReference type="Gene3D" id="3.40.50.2000">
    <property type="entry name" value="Glycogen Phosphorylase B"/>
    <property type="match status" value="2"/>
</dbReference>
<dbReference type="PANTHER" id="PTHR11468">
    <property type="entry name" value="GLYCOGEN PHOSPHORYLASE"/>
    <property type="match status" value="1"/>
</dbReference>
<dbReference type="FunFam" id="3.40.50.2000:FF:000153">
    <property type="entry name" value="Alpha-1,4 glucan phosphorylase"/>
    <property type="match status" value="1"/>
</dbReference>
<keyword evidence="5" id="KW-0963">Cytoplasm</keyword>
<sequence>MNIATLRTVSSDNLRDAILSHLAYSFGKTPEAAHLEDWRMALSYAVRDRMVEAWFDATRRTYDAGAKRVYYLSMEFLIGRLLEDGIVNLRLVDQARAALTELGLDYHTVLENEPDAALGNGGLGRLAACFLESLSTLGVPAMGYGIRYEHGLFRQSFADGRQMEAPETWLLQRHAWEFERPETRYTIGFGGEVRDEAGRMVWTPDEQVCAEAFDTPIAGWKGRWVNTLRLWSAQSVRPFDLDSFNRGDFEGAAQPEALARTISRVLYPDDTTEQGKKLRLKQEFFFTAAALRDILRRFDSEYNDVALLPSKVAIQLNDTHPAIAGPELVRLLHDERGLPFEEAQKIAQGCLNYTNHTLLPEALESWNEGIFGQLLPRHIQIVDRIDDAHAKANPSRGFSMRANHQVRMGELSFVMANRVNGVSALHTGLMKETVFKELHRLHPERIVNETNGVTPRRWLLSCNPRLSGLVSETIGSGWIDDLESLSDLEPHVDDAGWRDLFAAAKRSNKSELAAWMSDTHGLRVDPAAMFDVQIKRMHEYKRQHLNILEAIAHWQEIKDAPNAEWTPRVKIFAGKAAPGYVFAKDIIRLINDVSSVLNADAETCDKLQVIFLPNYNVTLAERLIPAADLSEQISTAGKEASGTGNMKFAMNGAPTIGTLDGANVEIRERVGAENFFLFGMTAEEVVARREVEGHAAKAIEADPRLARALEAIRSGMFSPDEPDRYRHIVENLSGHDYFLVSSDFTDYWRAQREVDRAYADAASWTRMAALNTARSGWFSSDRTIRGYMADIWDAKGLI</sequence>
<keyword evidence="15" id="KW-1185">Reference proteome</keyword>
<dbReference type="PATRIC" id="fig|1449350.3.peg.2097"/>
<evidence type="ECO:0000256" key="5">
    <source>
        <dbReference type="ARBA" id="ARBA00022490"/>
    </source>
</evidence>
<feature type="modified residue" description="N6-(pyridoxal phosphate)lysine" evidence="12">
    <location>
        <position position="647"/>
    </location>
</feature>
<dbReference type="EC" id="2.4.1.1" evidence="13"/>
<dbReference type="eggNOG" id="COG0058">
    <property type="taxonomic scope" value="Bacteria"/>
</dbReference>
<comment type="catalytic activity">
    <reaction evidence="1 13">
        <text>[(1-&gt;4)-alpha-D-glucosyl](n) + phosphate = [(1-&gt;4)-alpha-D-glucosyl](n-1) + alpha-D-glucose 1-phosphate</text>
        <dbReference type="Rhea" id="RHEA:41732"/>
        <dbReference type="Rhea" id="RHEA-COMP:9584"/>
        <dbReference type="Rhea" id="RHEA-COMP:9586"/>
        <dbReference type="ChEBI" id="CHEBI:15444"/>
        <dbReference type="ChEBI" id="CHEBI:43474"/>
        <dbReference type="ChEBI" id="CHEBI:58601"/>
        <dbReference type="EC" id="2.4.1.1"/>
    </reaction>
</comment>
<evidence type="ECO:0000256" key="6">
    <source>
        <dbReference type="ARBA" id="ARBA00022533"/>
    </source>
</evidence>
<dbReference type="GO" id="GO:0008184">
    <property type="term" value="F:glycogen phosphorylase activity"/>
    <property type="evidence" value="ECO:0007669"/>
    <property type="project" value="InterPro"/>
</dbReference>
<dbReference type="STRING" id="1449350.OCH239_21535"/>
<dbReference type="Pfam" id="PF00343">
    <property type="entry name" value="Phosphorylase"/>
    <property type="match status" value="1"/>
</dbReference>
<keyword evidence="10 13" id="KW-0119">Carbohydrate metabolism</keyword>
<dbReference type="PIRSF" id="PIRSF000460">
    <property type="entry name" value="Pprylas_GlgP"/>
    <property type="match status" value="1"/>
</dbReference>
<keyword evidence="9 12" id="KW-0663">Pyridoxal phosphate</keyword>
<evidence type="ECO:0000313" key="15">
    <source>
        <dbReference type="Proteomes" id="UP000022447"/>
    </source>
</evidence>
<dbReference type="GO" id="GO:0005980">
    <property type="term" value="P:glycogen catabolic process"/>
    <property type="evidence" value="ECO:0007669"/>
    <property type="project" value="TreeGrafter"/>
</dbReference>
<dbReference type="InterPro" id="IPR011833">
    <property type="entry name" value="Glycg_phsphrylas"/>
</dbReference>
<evidence type="ECO:0000256" key="3">
    <source>
        <dbReference type="ARBA" id="ARBA00004496"/>
    </source>
</evidence>
<dbReference type="InterPro" id="IPR035090">
    <property type="entry name" value="Pyridoxal_P_attach_site"/>
</dbReference>
<name>X7EHI7_9RHOB</name>
<evidence type="ECO:0000313" key="14">
    <source>
        <dbReference type="EMBL" id="ETX14593.1"/>
    </source>
</evidence>
<evidence type="ECO:0000256" key="8">
    <source>
        <dbReference type="ARBA" id="ARBA00022679"/>
    </source>
</evidence>
<evidence type="ECO:0000256" key="12">
    <source>
        <dbReference type="PIRSR" id="PIRSR000460-1"/>
    </source>
</evidence>
<evidence type="ECO:0000256" key="4">
    <source>
        <dbReference type="ARBA" id="ARBA00006047"/>
    </source>
</evidence>
<comment type="function">
    <text evidence="13">Allosteric enzyme that catalyzes the rate-limiting step in glycogen catabolism, the phosphorolytic cleavage of glycogen to produce glucose-1-phosphate, and plays a central role in maintaining cellular and organismal glucose homeostasis.</text>
</comment>
<dbReference type="GO" id="GO:0030170">
    <property type="term" value="F:pyridoxal phosphate binding"/>
    <property type="evidence" value="ECO:0007669"/>
    <property type="project" value="InterPro"/>
</dbReference>
<evidence type="ECO:0000256" key="7">
    <source>
        <dbReference type="ARBA" id="ARBA00022676"/>
    </source>
</evidence>
<dbReference type="EMBL" id="JALZ01000009">
    <property type="protein sequence ID" value="ETX14593.1"/>
    <property type="molecule type" value="Genomic_DNA"/>
</dbReference>
<reference evidence="14 15" key="1">
    <citation type="submission" date="2014-01" db="EMBL/GenBank/DDBJ databases">
        <title>Roseivivax halodurans JCM 10272 Genome Sequencing.</title>
        <authorList>
            <person name="Lai Q."/>
            <person name="Li G."/>
            <person name="Shao Z."/>
        </authorList>
    </citation>
    <scope>NUCLEOTIDE SEQUENCE [LARGE SCALE GENOMIC DNA]</scope>
    <source>
        <strain evidence="14 15">JCM 10272</strain>
    </source>
</reference>